<organism evidence="14 15">
    <name type="scientific">Dendrobium nobile</name>
    <name type="common">Orchid</name>
    <dbReference type="NCBI Taxonomy" id="94219"/>
    <lineage>
        <taxon>Eukaryota</taxon>
        <taxon>Viridiplantae</taxon>
        <taxon>Streptophyta</taxon>
        <taxon>Embryophyta</taxon>
        <taxon>Tracheophyta</taxon>
        <taxon>Spermatophyta</taxon>
        <taxon>Magnoliopsida</taxon>
        <taxon>Liliopsida</taxon>
        <taxon>Asparagales</taxon>
        <taxon>Orchidaceae</taxon>
        <taxon>Epidendroideae</taxon>
        <taxon>Malaxideae</taxon>
        <taxon>Dendrobiinae</taxon>
        <taxon>Dendrobium</taxon>
    </lineage>
</organism>
<feature type="domain" description="Integrase catalytic" evidence="13">
    <location>
        <begin position="1176"/>
        <end position="1336"/>
    </location>
</feature>
<feature type="region of interest" description="Disordered" evidence="9">
    <location>
        <begin position="39"/>
        <end position="85"/>
    </location>
</feature>
<evidence type="ECO:0000259" key="13">
    <source>
        <dbReference type="PROSITE" id="PS50994"/>
    </source>
</evidence>
<dbReference type="Gene3D" id="1.10.340.70">
    <property type="match status" value="1"/>
</dbReference>
<dbReference type="Pfam" id="PF17917">
    <property type="entry name" value="RT_RNaseH"/>
    <property type="match status" value="1"/>
</dbReference>
<dbReference type="Gene3D" id="3.10.10.10">
    <property type="entry name" value="HIV Type 1 Reverse Transcriptase, subunit A, domain 1"/>
    <property type="match status" value="1"/>
</dbReference>
<keyword evidence="10" id="KW-0472">Membrane</keyword>
<protein>
    <recommendedName>
        <fullName evidence="1">RNA-directed DNA polymerase</fullName>
        <ecNumber evidence="1">2.7.7.49</ecNumber>
    </recommendedName>
</protein>
<dbReference type="InterPro" id="IPR041588">
    <property type="entry name" value="Integrase_H2C2"/>
</dbReference>
<dbReference type="GO" id="GO:0006508">
    <property type="term" value="P:proteolysis"/>
    <property type="evidence" value="ECO:0007669"/>
    <property type="project" value="UniProtKB-KW"/>
</dbReference>
<keyword evidence="3" id="KW-0808">Transferase</keyword>
<dbReference type="Pfam" id="PF24626">
    <property type="entry name" value="SH3_Tf2-1"/>
    <property type="match status" value="1"/>
</dbReference>
<dbReference type="Gene3D" id="3.30.420.10">
    <property type="entry name" value="Ribonuclease H-like superfamily/Ribonuclease H"/>
    <property type="match status" value="1"/>
</dbReference>
<dbReference type="InterPro" id="IPR021109">
    <property type="entry name" value="Peptidase_aspartic_dom_sf"/>
</dbReference>
<dbReference type="InterPro" id="IPR005162">
    <property type="entry name" value="Retrotrans_gag_dom"/>
</dbReference>
<dbReference type="CDD" id="cd09274">
    <property type="entry name" value="RNase_HI_RT_Ty3"/>
    <property type="match status" value="1"/>
</dbReference>
<evidence type="ECO:0000313" key="14">
    <source>
        <dbReference type="EMBL" id="KAI0503532.1"/>
    </source>
</evidence>
<feature type="transmembrane region" description="Helical" evidence="10">
    <location>
        <begin position="1692"/>
        <end position="1712"/>
    </location>
</feature>
<keyword evidence="5" id="KW-0540">Nuclease</keyword>
<gene>
    <name evidence="14" type="ORF">KFK09_014466</name>
</gene>
<name>A0A8T3B373_DENNO</name>
<dbReference type="InterPro" id="IPR000477">
    <property type="entry name" value="RT_dom"/>
</dbReference>
<feature type="region of interest" description="Disordered" evidence="9">
    <location>
        <begin position="281"/>
        <end position="341"/>
    </location>
</feature>
<dbReference type="FunFam" id="3.30.70.270:FF:000026">
    <property type="entry name" value="Transposon Ty3-G Gag-Pol polyprotein"/>
    <property type="match status" value="1"/>
</dbReference>
<dbReference type="PANTHER" id="PTHR35046">
    <property type="entry name" value="ZINC KNUCKLE (CCHC-TYPE) FAMILY PROTEIN"/>
    <property type="match status" value="1"/>
</dbReference>
<proteinExistence type="predicted"/>
<evidence type="ECO:0000256" key="5">
    <source>
        <dbReference type="ARBA" id="ARBA00022722"/>
    </source>
</evidence>
<dbReference type="Pfam" id="PF00078">
    <property type="entry name" value="RVT_1"/>
    <property type="match status" value="1"/>
</dbReference>
<accession>A0A8T3B373</accession>
<comment type="caution">
    <text evidence="14">The sequence shown here is derived from an EMBL/GenBank/DDBJ whole genome shotgun (WGS) entry which is preliminary data.</text>
</comment>
<dbReference type="Gene3D" id="2.40.70.10">
    <property type="entry name" value="Acid Proteases"/>
    <property type="match status" value="1"/>
</dbReference>
<dbReference type="Gene3D" id="3.30.70.270">
    <property type="match status" value="2"/>
</dbReference>
<dbReference type="GO" id="GO:0015074">
    <property type="term" value="P:DNA integration"/>
    <property type="evidence" value="ECO:0007669"/>
    <property type="project" value="InterPro"/>
</dbReference>
<dbReference type="SUPFAM" id="SSF56672">
    <property type="entry name" value="DNA/RNA polymerases"/>
    <property type="match status" value="1"/>
</dbReference>
<dbReference type="InterPro" id="IPR041373">
    <property type="entry name" value="RT_RNaseH"/>
</dbReference>
<dbReference type="GO" id="GO:0008233">
    <property type="term" value="F:peptidase activity"/>
    <property type="evidence" value="ECO:0007669"/>
    <property type="project" value="UniProtKB-KW"/>
</dbReference>
<dbReference type="GO" id="GO:0003964">
    <property type="term" value="F:RNA-directed DNA polymerase activity"/>
    <property type="evidence" value="ECO:0007669"/>
    <property type="project" value="UniProtKB-KW"/>
</dbReference>
<dbReference type="SUPFAM" id="SSF53098">
    <property type="entry name" value="Ribonuclease H-like"/>
    <property type="match status" value="1"/>
</dbReference>
<dbReference type="EMBL" id="JAGYWB010000011">
    <property type="protein sequence ID" value="KAI0503532.1"/>
    <property type="molecule type" value="Genomic_DNA"/>
</dbReference>
<keyword evidence="4" id="KW-0548">Nucleotidyltransferase</keyword>
<dbReference type="Gene3D" id="2.40.50.40">
    <property type="match status" value="1"/>
</dbReference>
<keyword evidence="10" id="KW-1133">Transmembrane helix</keyword>
<feature type="compositionally biased region" description="Basic and acidic residues" evidence="9">
    <location>
        <begin position="323"/>
        <end position="335"/>
    </location>
</feature>
<evidence type="ECO:0000256" key="3">
    <source>
        <dbReference type="ARBA" id="ARBA00022679"/>
    </source>
</evidence>
<dbReference type="SUPFAM" id="SSF54160">
    <property type="entry name" value="Chromo domain-like"/>
    <property type="match status" value="1"/>
</dbReference>
<dbReference type="Proteomes" id="UP000829196">
    <property type="component" value="Unassembled WGS sequence"/>
</dbReference>
<reference evidence="14" key="1">
    <citation type="journal article" date="2022" name="Front. Genet.">
        <title>Chromosome-Scale Assembly of the Dendrobium nobile Genome Provides Insights Into the Molecular Mechanism of the Biosynthesis of the Medicinal Active Ingredient of Dendrobium.</title>
        <authorList>
            <person name="Xu Q."/>
            <person name="Niu S.-C."/>
            <person name="Li K.-L."/>
            <person name="Zheng P.-J."/>
            <person name="Zhang X.-J."/>
            <person name="Jia Y."/>
            <person name="Liu Y."/>
            <person name="Niu Y.-X."/>
            <person name="Yu L.-H."/>
            <person name="Chen D.-F."/>
            <person name="Zhang G.-Q."/>
        </authorList>
    </citation>
    <scope>NUCLEOTIDE SEQUENCE</scope>
    <source>
        <tissue evidence="14">Leaf</tissue>
    </source>
</reference>
<keyword evidence="2" id="KW-0645">Protease</keyword>
<dbReference type="InterPro" id="IPR016197">
    <property type="entry name" value="Chromo-like_dom_sf"/>
</dbReference>
<dbReference type="InterPro" id="IPR023780">
    <property type="entry name" value="Chromo_domain"/>
</dbReference>
<dbReference type="CDD" id="cd01647">
    <property type="entry name" value="RT_LTR"/>
    <property type="match status" value="1"/>
</dbReference>
<evidence type="ECO:0000256" key="2">
    <source>
        <dbReference type="ARBA" id="ARBA00022670"/>
    </source>
</evidence>
<keyword evidence="6" id="KW-0255">Endonuclease</keyword>
<dbReference type="PROSITE" id="PS50994">
    <property type="entry name" value="INTEGRASE"/>
    <property type="match status" value="1"/>
</dbReference>
<dbReference type="SMART" id="SM00298">
    <property type="entry name" value="CHROMO"/>
    <property type="match status" value="1"/>
</dbReference>
<evidence type="ECO:0000259" key="12">
    <source>
        <dbReference type="PROSITE" id="PS50878"/>
    </source>
</evidence>
<evidence type="ECO:0000256" key="8">
    <source>
        <dbReference type="ARBA" id="ARBA00022918"/>
    </source>
</evidence>
<dbReference type="SMR" id="A0A8T3B373"/>
<dbReference type="InterPro" id="IPR043502">
    <property type="entry name" value="DNA/RNA_pol_sf"/>
</dbReference>
<sequence length="1716" mass="197075">MDPQHLQATLDLILGQLGTVTQQIRNTQTDLADFRRHTSDRLDNIERNGNPAIYTPSRPHSPYGDDNRPDCEQPRDPGHFQDHYRHNLRPHQEPVEHDNPWRDNDAQLLKNIRIDAPTYDGTLDPQVFLDWLKSMDSYFKWYNISEAKKVRFAEMKLIGRANLYWTNLENMRESRGEHPISDWRTMKQELRKKYLPPSYYPKLLDKWNRLTQGSKSVKDYISAFDDFLIRCNGEESATPTQILSMFRAGLREDLRTELFARGIDTLEAACSLVLDLEESKTHSHTRQFDSRPNPYRSSTSQLQNRPPNSTSSRPTASSAPQRSDLKGKAPERDTPKPNSGTKCYRCHGYGHIASQSSIPYKVTIIEEVDDDEEEPDTDVVHHVDEEEDSFTEDEPVTLQVVRCALSQLKPSDDWRRTAIFHTFTKIGDKNCKVIVDSGSCINAVSSAMISKLNLKAIHHPNPYKVAWINSTSMEIKDRSLIPLEFNGYQEKIWCDVLTMDVGQIILGRPWLFDNDVHIYGRTNTCVFEHNGKKIKLIPSQPRPDKSETKVIPPKPNKGLHFLTAKEVDMELHHGSPMYALVAREVDDDHEGQVPEEVKPLLEQFADVFPEELPDQLPPLRDIQHVIDLVPGASLSNLPHYRMNPTEHAELKRQVEELLQRGFIKESLSPCAVPALLTPKKDGSWRMCVDSRAINKITIKYRFPIPRLDDMLDMMTGATLFSKVDLKSGYHQIRIRPRDEWKTAFKTKDGLYEWMVMPFGLSNAPSTFMRIMTQVLRPFLGKFVVVYFDDILIYSNSVDQHLGHLKQVCEILRKEQLYANPQKCVFLTDSVTFLGFIISSRGISADPEKVRAINEWPEPKTIRDVRSFHGLATFYRRFIRNFSTIVAPITDCLKKGEFLWTSAAPKAFEDIKRKIVEAPVMRLPDFSKVFEVTCDASGIGIGGVLSQEGHPVAYFSEKLNDIRQRYSTYDKEFYAVIQSLRYWRHYLLPQEFVIFSDHEALRYINSQKKLNARHGRWVEFLQEYTYTIRHKAGSENKAADALSRRLMITQEMRTEVIGFERLKEDYKDRPDFNDTFSLLTSGCGHSTDDFVVENGYLFKAQKLCIPQTSLHEYLVWELHAGGLAGHFGQAKTIAALENHFYWPSLKRDVGRLLRRCHICQLAKQRKQNTGLYSPLPVPSRPWQDVSMDFILGLPKTARKHDSVFVVVDRFSKMAHFLPCSKTFDASRIAKIYFDEVVRLHGLPKTIVSDRDVKFTSYFWKTLWHKMGTKLQFSTAFHPQTDGQTEVVNRSLGNLLRTLVGENLRDWDSKLPIAEFAYNNSINRTTGLSPAEIVYRFQPNQPIDLVPMSPRTRTSESAFAFASHLHELHNEIKKKIEQSNTDYKIHADKKRRFKEFKVGDFVTVRIRPERFPPGSVKKLHARSVGPFKILANVNNNAYVLELPEGFNMNPTFNIEDIVAFEGPDFNPNNPLHNEPCVTPPGEIPSLPPLPNLPHLPRAEKIETILDDEIISTKDGGRQRYLVHWEGTPETEDTWIDREELQRLDPDLLELYESFRSTHSTGSSSLPPGENDEVIDRSRPLLLVLPPASPPIAKPPPHLPSLGDLACGNHLDPLQGCMDEPEWNYGFEYDRNRRVNILRSQFFDVGFDFDDTVEEYLDRILPTLVDSIDEHFSVYTWIIKGRATAPPPPPRSSSMATLLGTSVLVATSMLVWTIFHRST</sequence>
<feature type="compositionally biased region" description="Basic and acidic residues" evidence="9">
    <location>
        <begin position="63"/>
        <end position="85"/>
    </location>
</feature>
<dbReference type="Pfam" id="PF17921">
    <property type="entry name" value="Integrase_H2C2"/>
    <property type="match status" value="1"/>
</dbReference>
<dbReference type="OrthoDB" id="779668at2759"/>
<dbReference type="InterPro" id="IPR001584">
    <property type="entry name" value="Integrase_cat-core"/>
</dbReference>
<dbReference type="PANTHER" id="PTHR35046:SF9">
    <property type="entry name" value="RNA-DIRECTED DNA POLYMERASE"/>
    <property type="match status" value="1"/>
</dbReference>
<evidence type="ECO:0000256" key="7">
    <source>
        <dbReference type="ARBA" id="ARBA00022801"/>
    </source>
</evidence>
<dbReference type="EC" id="2.7.7.49" evidence="1"/>
<feature type="domain" description="Reverse transcriptase" evidence="12">
    <location>
        <begin position="656"/>
        <end position="837"/>
    </location>
</feature>
<dbReference type="CDD" id="cd00303">
    <property type="entry name" value="retropepsin_like"/>
    <property type="match status" value="1"/>
</dbReference>
<dbReference type="InterPro" id="IPR043128">
    <property type="entry name" value="Rev_trsase/Diguanyl_cyclase"/>
</dbReference>
<evidence type="ECO:0000256" key="4">
    <source>
        <dbReference type="ARBA" id="ARBA00022695"/>
    </source>
</evidence>
<dbReference type="InterPro" id="IPR012337">
    <property type="entry name" value="RNaseH-like_sf"/>
</dbReference>
<dbReference type="InterPro" id="IPR000953">
    <property type="entry name" value="Chromo/chromo_shadow_dom"/>
</dbReference>
<keyword evidence="8" id="KW-0695">RNA-directed DNA polymerase</keyword>
<evidence type="ECO:0000256" key="9">
    <source>
        <dbReference type="SAM" id="MobiDB-lite"/>
    </source>
</evidence>
<feature type="domain" description="Chromo" evidence="11">
    <location>
        <begin position="1497"/>
        <end position="1561"/>
    </location>
</feature>
<dbReference type="Pfam" id="PF00385">
    <property type="entry name" value="Chromo"/>
    <property type="match status" value="1"/>
</dbReference>
<dbReference type="CDD" id="cd00024">
    <property type="entry name" value="CD_CSD"/>
    <property type="match status" value="1"/>
</dbReference>
<evidence type="ECO:0000313" key="15">
    <source>
        <dbReference type="Proteomes" id="UP000829196"/>
    </source>
</evidence>
<evidence type="ECO:0000259" key="11">
    <source>
        <dbReference type="PROSITE" id="PS50013"/>
    </source>
</evidence>
<keyword evidence="7" id="KW-0378">Hydrolase</keyword>
<dbReference type="InterPro" id="IPR056924">
    <property type="entry name" value="SH3_Tf2-1"/>
</dbReference>
<feature type="compositionally biased region" description="Low complexity" evidence="9">
    <location>
        <begin position="303"/>
        <end position="322"/>
    </location>
</feature>
<keyword evidence="15" id="KW-1185">Reference proteome</keyword>
<dbReference type="Pfam" id="PF03732">
    <property type="entry name" value="Retrotrans_gag"/>
    <property type="match status" value="1"/>
</dbReference>
<evidence type="ECO:0000256" key="10">
    <source>
        <dbReference type="SAM" id="Phobius"/>
    </source>
</evidence>
<evidence type="ECO:0000256" key="1">
    <source>
        <dbReference type="ARBA" id="ARBA00012493"/>
    </source>
</evidence>
<dbReference type="GO" id="GO:0004519">
    <property type="term" value="F:endonuclease activity"/>
    <property type="evidence" value="ECO:0007669"/>
    <property type="project" value="UniProtKB-KW"/>
</dbReference>
<keyword evidence="10" id="KW-0812">Transmembrane</keyword>
<dbReference type="PROSITE" id="PS50878">
    <property type="entry name" value="RT_POL"/>
    <property type="match status" value="1"/>
</dbReference>
<dbReference type="FunFam" id="3.10.10.10:FF:000007">
    <property type="entry name" value="Retrovirus-related Pol polyprotein from transposon 17.6-like Protein"/>
    <property type="match status" value="1"/>
</dbReference>
<dbReference type="PROSITE" id="PS50013">
    <property type="entry name" value="CHROMO_2"/>
    <property type="match status" value="1"/>
</dbReference>
<dbReference type="GO" id="GO:0003676">
    <property type="term" value="F:nucleic acid binding"/>
    <property type="evidence" value="ECO:0007669"/>
    <property type="project" value="InterPro"/>
</dbReference>
<dbReference type="InterPro" id="IPR036397">
    <property type="entry name" value="RNaseH_sf"/>
</dbReference>
<evidence type="ECO:0000256" key="6">
    <source>
        <dbReference type="ARBA" id="ARBA00022759"/>
    </source>
</evidence>
<dbReference type="SUPFAM" id="SSF50630">
    <property type="entry name" value="Acid proteases"/>
    <property type="match status" value="1"/>
</dbReference>
<dbReference type="FunFam" id="3.30.420.10:FF:000032">
    <property type="entry name" value="Retrovirus-related Pol polyprotein from transposon 297-like Protein"/>
    <property type="match status" value="1"/>
</dbReference>